<dbReference type="PANTHER" id="PTHR10681">
    <property type="entry name" value="THIOREDOXIN PEROXIDASE"/>
    <property type="match status" value="1"/>
</dbReference>
<reference evidence="12 13" key="1">
    <citation type="submission" date="2012-11" db="EMBL/GenBank/DDBJ databases">
        <title>Whole genome sequence of Acidocella aminolytica 101 = DSM 11237.</title>
        <authorList>
            <person name="Azuma Y."/>
            <person name="Higashiura N."/>
            <person name="Hirakawa H."/>
            <person name="Matsushita K."/>
        </authorList>
    </citation>
    <scope>NUCLEOTIDE SEQUENCE [LARGE SCALE GENOMIC DNA]</scope>
    <source>
        <strain evidence="13">101 / DSM 11237</strain>
    </source>
</reference>
<dbReference type="PROSITE" id="PS51352">
    <property type="entry name" value="THIOREDOXIN_2"/>
    <property type="match status" value="1"/>
</dbReference>
<dbReference type="PANTHER" id="PTHR10681:SF121">
    <property type="entry name" value="ALKYL HYDROPEROXIDE REDUCTASE C"/>
    <property type="match status" value="1"/>
</dbReference>
<evidence type="ECO:0000256" key="2">
    <source>
        <dbReference type="ARBA" id="ARBA00011654"/>
    </source>
</evidence>
<dbReference type="STRING" id="1120923.SAMN02746095_03485"/>
<comment type="similarity">
    <text evidence="1">Belongs to the peroxiredoxin family. AhpC/Prx1 subfamily.</text>
</comment>
<dbReference type="InterPro" id="IPR036249">
    <property type="entry name" value="Thioredoxin-like_sf"/>
</dbReference>
<keyword evidence="13" id="KW-1185">Reference proteome</keyword>
<dbReference type="GO" id="GO:0005829">
    <property type="term" value="C:cytosol"/>
    <property type="evidence" value="ECO:0007669"/>
    <property type="project" value="TreeGrafter"/>
</dbReference>
<dbReference type="GO" id="GO:0006979">
    <property type="term" value="P:response to oxidative stress"/>
    <property type="evidence" value="ECO:0007669"/>
    <property type="project" value="TreeGrafter"/>
</dbReference>
<evidence type="ECO:0000259" key="11">
    <source>
        <dbReference type="PROSITE" id="PS51352"/>
    </source>
</evidence>
<evidence type="ECO:0000256" key="8">
    <source>
        <dbReference type="ARBA" id="ARBA00023284"/>
    </source>
</evidence>
<evidence type="ECO:0000256" key="6">
    <source>
        <dbReference type="ARBA" id="ARBA00022862"/>
    </source>
</evidence>
<dbReference type="InterPro" id="IPR013766">
    <property type="entry name" value="Thioredoxin_domain"/>
</dbReference>
<dbReference type="GO" id="GO:0102039">
    <property type="term" value="F:NADH-dependent peroxiredoxin activity"/>
    <property type="evidence" value="ECO:0007669"/>
    <property type="project" value="UniProtKB-EC"/>
</dbReference>
<evidence type="ECO:0000256" key="10">
    <source>
        <dbReference type="ARBA" id="ARBA00047572"/>
    </source>
</evidence>
<feature type="domain" description="Thioredoxin" evidence="11">
    <location>
        <begin position="48"/>
        <end position="203"/>
    </location>
</feature>
<dbReference type="EMBL" id="BANC01000088">
    <property type="protein sequence ID" value="GAN81338.1"/>
    <property type="molecule type" value="Genomic_DNA"/>
</dbReference>
<evidence type="ECO:0000256" key="1">
    <source>
        <dbReference type="ARBA" id="ARBA00009796"/>
    </source>
</evidence>
<keyword evidence="8" id="KW-0676">Redox-active center</keyword>
<dbReference type="GO" id="GO:0033554">
    <property type="term" value="P:cellular response to stress"/>
    <property type="evidence" value="ECO:0007669"/>
    <property type="project" value="TreeGrafter"/>
</dbReference>
<name>A0A0D6PJI2_9PROT</name>
<gene>
    <name evidence="12" type="ORF">Aam_090_016</name>
</gene>
<keyword evidence="6" id="KW-0049">Antioxidant</keyword>
<dbReference type="Gene3D" id="3.40.30.10">
    <property type="entry name" value="Glutaredoxin"/>
    <property type="match status" value="1"/>
</dbReference>
<comment type="caution">
    <text evidence="12">The sequence shown here is derived from an EMBL/GenBank/DDBJ whole genome shotgun (WGS) entry which is preliminary data.</text>
</comment>
<keyword evidence="7" id="KW-0560">Oxidoreductase</keyword>
<comment type="subunit">
    <text evidence="2">Homodimer; disulfide-linked, upon oxidation. 5 homodimers assemble to form a ring-like decamer.</text>
</comment>
<comment type="catalytic activity">
    <reaction evidence="10">
        <text>a hydroperoxide + NADH + H(+) = an alcohol + NAD(+) + H2O</text>
        <dbReference type="Rhea" id="RHEA:62628"/>
        <dbReference type="ChEBI" id="CHEBI:15377"/>
        <dbReference type="ChEBI" id="CHEBI:15378"/>
        <dbReference type="ChEBI" id="CHEBI:30879"/>
        <dbReference type="ChEBI" id="CHEBI:35924"/>
        <dbReference type="ChEBI" id="CHEBI:57540"/>
        <dbReference type="ChEBI" id="CHEBI:57945"/>
        <dbReference type="EC" id="1.11.1.26"/>
    </reaction>
</comment>
<dbReference type="GO" id="GO:0045454">
    <property type="term" value="P:cell redox homeostasis"/>
    <property type="evidence" value="ECO:0007669"/>
    <property type="project" value="TreeGrafter"/>
</dbReference>
<dbReference type="InterPro" id="IPR000866">
    <property type="entry name" value="AhpC/TSA"/>
</dbReference>
<proteinExistence type="inferred from homology"/>
<dbReference type="EC" id="1.11.1.26" evidence="3"/>
<protein>
    <recommendedName>
        <fullName evidence="4">Alkyl hydroperoxide reductase C</fullName>
        <ecNumber evidence="3">1.11.1.26</ecNumber>
    </recommendedName>
    <alternativeName>
        <fullName evidence="9">Peroxiredoxin</fullName>
    </alternativeName>
</protein>
<evidence type="ECO:0000256" key="9">
    <source>
        <dbReference type="ARBA" id="ARBA00032077"/>
    </source>
</evidence>
<dbReference type="SUPFAM" id="SSF52833">
    <property type="entry name" value="Thioredoxin-like"/>
    <property type="match status" value="1"/>
</dbReference>
<dbReference type="InterPro" id="IPR050217">
    <property type="entry name" value="Peroxiredoxin"/>
</dbReference>
<dbReference type="Pfam" id="PF00578">
    <property type="entry name" value="AhpC-TSA"/>
    <property type="match status" value="1"/>
</dbReference>
<evidence type="ECO:0000313" key="13">
    <source>
        <dbReference type="Proteomes" id="UP000032668"/>
    </source>
</evidence>
<evidence type="ECO:0000256" key="5">
    <source>
        <dbReference type="ARBA" id="ARBA00022559"/>
    </source>
</evidence>
<dbReference type="GO" id="GO:0008379">
    <property type="term" value="F:thioredoxin peroxidase activity"/>
    <property type="evidence" value="ECO:0007669"/>
    <property type="project" value="TreeGrafter"/>
</dbReference>
<evidence type="ECO:0000256" key="4">
    <source>
        <dbReference type="ARBA" id="ARBA00017462"/>
    </source>
</evidence>
<dbReference type="NCBIfam" id="NF009668">
    <property type="entry name" value="PRK13189.1"/>
    <property type="match status" value="1"/>
</dbReference>
<dbReference type="Pfam" id="PF10417">
    <property type="entry name" value="1-cysPrx_C"/>
    <property type="match status" value="1"/>
</dbReference>
<keyword evidence="5" id="KW-0575">Peroxidase</keyword>
<dbReference type="GO" id="GO:0042744">
    <property type="term" value="P:hydrogen peroxide catabolic process"/>
    <property type="evidence" value="ECO:0007669"/>
    <property type="project" value="TreeGrafter"/>
</dbReference>
<evidence type="ECO:0000313" key="12">
    <source>
        <dbReference type="EMBL" id="GAN81338.1"/>
    </source>
</evidence>
<dbReference type="AlphaFoldDB" id="A0A0D6PJI2"/>
<dbReference type="InterPro" id="IPR019479">
    <property type="entry name" value="Peroxiredoxin_C"/>
</dbReference>
<evidence type="ECO:0000256" key="7">
    <source>
        <dbReference type="ARBA" id="ARBA00023002"/>
    </source>
</evidence>
<organism evidence="12 13">
    <name type="scientific">Acidocella aminolytica 101 = DSM 11237</name>
    <dbReference type="NCBI Taxonomy" id="1120923"/>
    <lineage>
        <taxon>Bacteria</taxon>
        <taxon>Pseudomonadati</taxon>
        <taxon>Pseudomonadota</taxon>
        <taxon>Alphaproteobacteria</taxon>
        <taxon>Acetobacterales</taxon>
        <taxon>Acidocellaceae</taxon>
        <taxon>Acidocella</taxon>
    </lineage>
</organism>
<sequence>MPLIHIYIIYVINKLSLRQGAASGIYPLEIDILMDDPSFRPASPPRPLRIGDTAPDFQARTTMGEVKLSGYRGRWLIFFSHPADFTPVCTTEFVALAREAARFEALNCALLGLSVDSLFSHLAWIRAIRDAFGVTVPFPLVEDPSMAVGRGYGMVDETAPDSATVRASYFIDPQGIIRAMTWYPHNVGRSVEETLRLLAALQSTADDKALAPEGWKPGETLLAPPASSMAEMQDGADWFCHGVKA</sequence>
<accession>A0A0D6PJI2</accession>
<dbReference type="Proteomes" id="UP000032668">
    <property type="component" value="Unassembled WGS sequence"/>
</dbReference>
<evidence type="ECO:0000256" key="3">
    <source>
        <dbReference type="ARBA" id="ARBA00013021"/>
    </source>
</evidence>